<sequence>MEQYLVLTVGFMVTAKCCDSLFVTSTLGGFRGETDATKEKMMLSTPSSCSFMTIQGGPLGSKNRKFEV</sequence>
<gene>
    <name evidence="1" type="ORF">RCOM_0137650</name>
</gene>
<dbReference type="AlphaFoldDB" id="B9SJH4"/>
<dbReference type="InParanoid" id="B9SJH4"/>
<reference evidence="2" key="1">
    <citation type="journal article" date="2010" name="Nat. Biotechnol.">
        <title>Draft genome sequence of the oilseed species Ricinus communis.</title>
        <authorList>
            <person name="Chan A.P."/>
            <person name="Crabtree J."/>
            <person name="Zhao Q."/>
            <person name="Lorenzi H."/>
            <person name="Orvis J."/>
            <person name="Puiu D."/>
            <person name="Melake-Berhan A."/>
            <person name="Jones K.M."/>
            <person name="Redman J."/>
            <person name="Chen G."/>
            <person name="Cahoon E.B."/>
            <person name="Gedil M."/>
            <person name="Stanke M."/>
            <person name="Haas B.J."/>
            <person name="Wortman J.R."/>
            <person name="Fraser-Liggett C.M."/>
            <person name="Ravel J."/>
            <person name="Rabinowicz P.D."/>
        </authorList>
    </citation>
    <scope>NUCLEOTIDE SEQUENCE [LARGE SCALE GENOMIC DNA]</scope>
    <source>
        <strain evidence="2">cv. Hale</strain>
    </source>
</reference>
<evidence type="ECO:0000313" key="1">
    <source>
        <dbReference type="EMBL" id="EEF36219.1"/>
    </source>
</evidence>
<organism evidence="1 2">
    <name type="scientific">Ricinus communis</name>
    <name type="common">Castor bean</name>
    <dbReference type="NCBI Taxonomy" id="3988"/>
    <lineage>
        <taxon>Eukaryota</taxon>
        <taxon>Viridiplantae</taxon>
        <taxon>Streptophyta</taxon>
        <taxon>Embryophyta</taxon>
        <taxon>Tracheophyta</taxon>
        <taxon>Spermatophyta</taxon>
        <taxon>Magnoliopsida</taxon>
        <taxon>eudicotyledons</taxon>
        <taxon>Gunneridae</taxon>
        <taxon>Pentapetalae</taxon>
        <taxon>rosids</taxon>
        <taxon>fabids</taxon>
        <taxon>Malpighiales</taxon>
        <taxon>Euphorbiaceae</taxon>
        <taxon>Acalyphoideae</taxon>
        <taxon>Acalypheae</taxon>
        <taxon>Ricinus</taxon>
    </lineage>
</organism>
<dbReference type="Proteomes" id="UP000008311">
    <property type="component" value="Unassembled WGS sequence"/>
</dbReference>
<evidence type="ECO:0000313" key="2">
    <source>
        <dbReference type="Proteomes" id="UP000008311"/>
    </source>
</evidence>
<dbReference type="EMBL" id="EQ973985">
    <property type="protein sequence ID" value="EEF36219.1"/>
    <property type="molecule type" value="Genomic_DNA"/>
</dbReference>
<accession>B9SJH4</accession>
<name>B9SJH4_RICCO</name>
<protein>
    <submittedName>
        <fullName evidence="1">Uncharacterized protein</fullName>
    </submittedName>
</protein>
<proteinExistence type="predicted"/>
<keyword evidence="2" id="KW-1185">Reference proteome</keyword>